<dbReference type="EMBL" id="CP003130">
    <property type="protein sequence ID" value="AEU35685.1"/>
    <property type="molecule type" value="Genomic_DNA"/>
</dbReference>
<name>G8NZ33_GRAMM</name>
<feature type="signal peptide" evidence="1">
    <location>
        <begin position="1"/>
        <end position="29"/>
    </location>
</feature>
<protein>
    <submittedName>
        <fullName evidence="2">Uncharacterized protein</fullName>
    </submittedName>
</protein>
<accession>G8NZ33</accession>
<dbReference type="AlphaFoldDB" id="G8NZ33"/>
<feature type="chain" id="PRO_5003513138" evidence="1">
    <location>
        <begin position="30"/>
        <end position="184"/>
    </location>
</feature>
<evidence type="ECO:0000313" key="2">
    <source>
        <dbReference type="EMBL" id="AEU35685.1"/>
    </source>
</evidence>
<keyword evidence="1" id="KW-0732">Signal</keyword>
<gene>
    <name evidence="2" type="ordered locus">AciX8_1342</name>
</gene>
<evidence type="ECO:0000256" key="1">
    <source>
        <dbReference type="SAM" id="SignalP"/>
    </source>
</evidence>
<dbReference type="HOGENOM" id="CLU_1466257_0_0_0"/>
<keyword evidence="3" id="KW-1185">Reference proteome</keyword>
<evidence type="ECO:0000313" key="3">
    <source>
        <dbReference type="Proteomes" id="UP000007113"/>
    </source>
</evidence>
<reference evidence="2 3" key="1">
    <citation type="submission" date="2011-11" db="EMBL/GenBank/DDBJ databases">
        <title>Complete sequence of Granulicella mallensis MP5ACTX8.</title>
        <authorList>
            <consortium name="US DOE Joint Genome Institute"/>
            <person name="Lucas S."/>
            <person name="Copeland A."/>
            <person name="Lapidus A."/>
            <person name="Cheng J.-F."/>
            <person name="Goodwin L."/>
            <person name="Pitluck S."/>
            <person name="Peters L."/>
            <person name="Lu M."/>
            <person name="Detter J.C."/>
            <person name="Han C."/>
            <person name="Tapia R."/>
            <person name="Land M."/>
            <person name="Hauser L."/>
            <person name="Kyrpides N."/>
            <person name="Ivanova N."/>
            <person name="Mikhailova N."/>
            <person name="Pagani I."/>
            <person name="Rawat S."/>
            <person name="Mannisto M."/>
            <person name="Haggblom M."/>
            <person name="Woyke T."/>
        </authorList>
    </citation>
    <scope>NUCLEOTIDE SEQUENCE [LARGE SCALE GENOMIC DNA]</scope>
    <source>
        <strain evidence="3">ATCC BAA-1857 / DSM 23137 / MP5ACTX8</strain>
    </source>
</reference>
<organism evidence="2 3">
    <name type="scientific">Granulicella mallensis (strain ATCC BAA-1857 / DSM 23137 / MP5ACTX8)</name>
    <dbReference type="NCBI Taxonomy" id="682795"/>
    <lineage>
        <taxon>Bacteria</taxon>
        <taxon>Pseudomonadati</taxon>
        <taxon>Acidobacteriota</taxon>
        <taxon>Terriglobia</taxon>
        <taxon>Terriglobales</taxon>
        <taxon>Acidobacteriaceae</taxon>
        <taxon>Granulicella</taxon>
    </lineage>
</organism>
<dbReference type="PROSITE" id="PS51257">
    <property type="entry name" value="PROKAR_LIPOPROTEIN"/>
    <property type="match status" value="1"/>
</dbReference>
<dbReference type="Proteomes" id="UP000007113">
    <property type="component" value="Chromosome"/>
</dbReference>
<proteinExistence type="predicted"/>
<sequence length="184" mass="20580" precursor="true">MMVDARRSRFYVLVILASSACLCAAASHAAGSSRTPSTDHGASAAGHEVDRMPLRPGIWEISIYRDMQVVYGPVRQELCSDSLYGYFFPWYPSTENLGRVLPEEIIRTKNWVWQNPDGRYRFTGALGTTRGGEVRIVHLITLHGDDHYEDELTVSSHVYTHPLKHVYIGSGRWVAPASCSVPTK</sequence>
<dbReference type="KEGG" id="gma:AciX8_1342"/>